<dbReference type="GeneID" id="54586105"/>
<evidence type="ECO:0000313" key="3">
    <source>
        <dbReference type="EMBL" id="KAF2252825.1"/>
    </source>
</evidence>
<keyword evidence="2" id="KW-0812">Transmembrane</keyword>
<dbReference type="OrthoDB" id="4941332at2759"/>
<keyword evidence="4" id="KW-1185">Reference proteome</keyword>
<evidence type="ECO:0000256" key="1">
    <source>
        <dbReference type="SAM" id="MobiDB-lite"/>
    </source>
</evidence>
<feature type="transmembrane region" description="Helical" evidence="2">
    <location>
        <begin position="121"/>
        <end position="144"/>
    </location>
</feature>
<evidence type="ECO:0000313" key="4">
    <source>
        <dbReference type="Proteomes" id="UP000800094"/>
    </source>
</evidence>
<feature type="transmembrane region" description="Helical" evidence="2">
    <location>
        <begin position="89"/>
        <end position="109"/>
    </location>
</feature>
<dbReference type="Proteomes" id="UP000800094">
    <property type="component" value="Unassembled WGS sequence"/>
</dbReference>
<sequence>MSGIETIGAIISLASVAIDSYKHLSQVYKVYNKAASARAARRAEYGLFTAYILDFFPEALSVMNRVERYVLQAEDVQAVAFMKSYTSSFNMIGVAGAIIAQVAITAIGLTRVEDSHWTAEAFFVVSLVSGALSVFFSCAISPAFHGLHNADAIKDFLAKPTTQMVKKLEGILNSAENHPRLSQSHLESLKQIYDARWRVPSAYAAIMLTVPMTLLNIALNAFLVGLGIYLGRMYTEDLIPSYGLGSLGILIFFLVTAVLGIGTWYIPQRFKSIEEEPLARYRGLLHANKASPPAIQPPGETTTPADNVPPPEASSTAVPQSMHSPRSGGGVRYDIPEDQIVTPSAPAQADSARPSADAVFPQPSQNTPASRPSSPEPNIAEMLRRPDFSDMMRRGSREVGSESMQAALADLIQAQQATLLASQRLMEAFQQEGEHP</sequence>
<name>A0A6A6IQK0_9PLEO</name>
<keyword evidence="2" id="KW-0472">Membrane</keyword>
<protein>
    <submittedName>
        <fullName evidence="3">Uncharacterized protein</fullName>
    </submittedName>
</protein>
<feature type="transmembrane region" description="Helical" evidence="2">
    <location>
        <begin position="242"/>
        <end position="266"/>
    </location>
</feature>
<dbReference type="EMBL" id="ML987191">
    <property type="protein sequence ID" value="KAF2252825.1"/>
    <property type="molecule type" value="Genomic_DNA"/>
</dbReference>
<dbReference type="RefSeq" id="XP_033687829.1">
    <property type="nucleotide sequence ID" value="XM_033832775.1"/>
</dbReference>
<feature type="compositionally biased region" description="Polar residues" evidence="1">
    <location>
        <begin position="362"/>
        <end position="373"/>
    </location>
</feature>
<keyword evidence="2" id="KW-1133">Transmembrane helix</keyword>
<evidence type="ECO:0000256" key="2">
    <source>
        <dbReference type="SAM" id="Phobius"/>
    </source>
</evidence>
<feature type="region of interest" description="Disordered" evidence="1">
    <location>
        <begin position="289"/>
        <end position="381"/>
    </location>
</feature>
<reference evidence="3" key="1">
    <citation type="journal article" date="2020" name="Stud. Mycol.">
        <title>101 Dothideomycetes genomes: a test case for predicting lifestyles and emergence of pathogens.</title>
        <authorList>
            <person name="Haridas S."/>
            <person name="Albert R."/>
            <person name="Binder M."/>
            <person name="Bloem J."/>
            <person name="Labutti K."/>
            <person name="Salamov A."/>
            <person name="Andreopoulos B."/>
            <person name="Baker S."/>
            <person name="Barry K."/>
            <person name="Bills G."/>
            <person name="Bluhm B."/>
            <person name="Cannon C."/>
            <person name="Castanera R."/>
            <person name="Culley D."/>
            <person name="Daum C."/>
            <person name="Ezra D."/>
            <person name="Gonzalez J."/>
            <person name="Henrissat B."/>
            <person name="Kuo A."/>
            <person name="Liang C."/>
            <person name="Lipzen A."/>
            <person name="Lutzoni F."/>
            <person name="Magnuson J."/>
            <person name="Mondo S."/>
            <person name="Nolan M."/>
            <person name="Ohm R."/>
            <person name="Pangilinan J."/>
            <person name="Park H.-J."/>
            <person name="Ramirez L."/>
            <person name="Alfaro M."/>
            <person name="Sun H."/>
            <person name="Tritt A."/>
            <person name="Yoshinaga Y."/>
            <person name="Zwiers L.-H."/>
            <person name="Turgeon B."/>
            <person name="Goodwin S."/>
            <person name="Spatafora J."/>
            <person name="Crous P."/>
            <person name="Grigoriev I."/>
        </authorList>
    </citation>
    <scope>NUCLEOTIDE SEQUENCE</scope>
    <source>
        <strain evidence="3">CBS 122368</strain>
    </source>
</reference>
<feature type="transmembrane region" description="Helical" evidence="2">
    <location>
        <begin position="202"/>
        <end position="230"/>
    </location>
</feature>
<gene>
    <name evidence="3" type="ORF">BU26DRAFT_560174</name>
</gene>
<organism evidence="3 4">
    <name type="scientific">Trematosphaeria pertusa</name>
    <dbReference type="NCBI Taxonomy" id="390896"/>
    <lineage>
        <taxon>Eukaryota</taxon>
        <taxon>Fungi</taxon>
        <taxon>Dikarya</taxon>
        <taxon>Ascomycota</taxon>
        <taxon>Pezizomycotina</taxon>
        <taxon>Dothideomycetes</taxon>
        <taxon>Pleosporomycetidae</taxon>
        <taxon>Pleosporales</taxon>
        <taxon>Massarineae</taxon>
        <taxon>Trematosphaeriaceae</taxon>
        <taxon>Trematosphaeria</taxon>
    </lineage>
</organism>
<feature type="compositionally biased region" description="Polar residues" evidence="1">
    <location>
        <begin position="313"/>
        <end position="324"/>
    </location>
</feature>
<dbReference type="AlphaFoldDB" id="A0A6A6IQK0"/>
<proteinExistence type="predicted"/>
<accession>A0A6A6IQK0</accession>